<dbReference type="Proteomes" id="UP001732700">
    <property type="component" value="Chromosome 2A"/>
</dbReference>
<organism evidence="1 2">
    <name type="scientific">Avena sativa</name>
    <name type="common">Oat</name>
    <dbReference type="NCBI Taxonomy" id="4498"/>
    <lineage>
        <taxon>Eukaryota</taxon>
        <taxon>Viridiplantae</taxon>
        <taxon>Streptophyta</taxon>
        <taxon>Embryophyta</taxon>
        <taxon>Tracheophyta</taxon>
        <taxon>Spermatophyta</taxon>
        <taxon>Magnoliopsida</taxon>
        <taxon>Liliopsida</taxon>
        <taxon>Poales</taxon>
        <taxon>Poaceae</taxon>
        <taxon>BOP clade</taxon>
        <taxon>Pooideae</taxon>
        <taxon>Poodae</taxon>
        <taxon>Poeae</taxon>
        <taxon>Poeae Chloroplast Group 1 (Aveneae type)</taxon>
        <taxon>Aveninae</taxon>
        <taxon>Avena</taxon>
    </lineage>
</organism>
<reference evidence="1" key="1">
    <citation type="submission" date="2021-05" db="EMBL/GenBank/DDBJ databases">
        <authorList>
            <person name="Scholz U."/>
            <person name="Mascher M."/>
            <person name="Fiebig A."/>
        </authorList>
    </citation>
    <scope>NUCLEOTIDE SEQUENCE [LARGE SCALE GENOMIC DNA]</scope>
</reference>
<evidence type="ECO:0000313" key="2">
    <source>
        <dbReference type="Proteomes" id="UP001732700"/>
    </source>
</evidence>
<dbReference type="EnsemblPlants" id="AVESA.00010b.r2.2AG0245210.1">
    <property type="protein sequence ID" value="AVESA.00010b.r2.2AG0245210.1.CDS.1"/>
    <property type="gene ID" value="AVESA.00010b.r2.2AG0245210"/>
</dbReference>
<proteinExistence type="predicted"/>
<keyword evidence="2" id="KW-1185">Reference proteome</keyword>
<evidence type="ECO:0000313" key="1">
    <source>
        <dbReference type="EnsemblPlants" id="AVESA.00010b.r2.2AG0245210.1.CDS.1"/>
    </source>
</evidence>
<sequence length="319" mass="35871">MAGEGSTPATVSTSELAAVLRARDERYKNMFDALTKQQGGGGRRQETEGREEIHPLQMLLVKLEGLESYASWAEHAETILVSRKLEGYILGMVEKQAEEESKEGQMWRMTNALVRAWLLSSLSPKIAKQVERIKEASEIWRLLKGTFSGVGNEMIACKIQKELQALSQGERYVVDYVSELKRLWSDLDFYDSIDLEYGKCIEKVNKCIEKRRVRDFLNGLNSKFENRRAAIYGNTTLPTMEQAISAIISEETRLNLETVGSAIQGTAQRRSALYVVEGGNYPRPTTDLTEKKCFECGQPGHFRFACPELIGGGRGRGQD</sequence>
<protein>
    <submittedName>
        <fullName evidence="1">Uncharacterized protein</fullName>
    </submittedName>
</protein>
<accession>A0ACD5UG08</accession>
<name>A0ACD5UG08_AVESA</name>
<reference evidence="1" key="2">
    <citation type="submission" date="2025-09" db="UniProtKB">
        <authorList>
            <consortium name="EnsemblPlants"/>
        </authorList>
    </citation>
    <scope>IDENTIFICATION</scope>
</reference>